<name>A0A0G0B0U6_9BACT</name>
<proteinExistence type="predicted"/>
<accession>A0A0G0B0U6</accession>
<dbReference type="AlphaFoldDB" id="A0A0G0B0U6"/>
<evidence type="ECO:0000313" key="2">
    <source>
        <dbReference type="Proteomes" id="UP000034004"/>
    </source>
</evidence>
<dbReference type="STRING" id="1618484.UR56_C0003G0056"/>
<reference evidence="1 2" key="1">
    <citation type="journal article" date="2015" name="Nature">
        <title>rRNA introns, odd ribosomes, and small enigmatic genomes across a large radiation of phyla.</title>
        <authorList>
            <person name="Brown C.T."/>
            <person name="Hug L.A."/>
            <person name="Thomas B.C."/>
            <person name="Sharon I."/>
            <person name="Castelle C.J."/>
            <person name="Singh A."/>
            <person name="Wilkins M.J."/>
            <person name="Williams K.H."/>
            <person name="Banfield J.F."/>
        </authorList>
    </citation>
    <scope>NUCLEOTIDE SEQUENCE [LARGE SCALE GENOMIC DNA]</scope>
</reference>
<organism evidence="1 2">
    <name type="scientific">Candidatus Roizmanbacteria bacterium GW2011_GWC2_34_23</name>
    <dbReference type="NCBI Taxonomy" id="1618484"/>
    <lineage>
        <taxon>Bacteria</taxon>
        <taxon>Candidatus Roizmaniibacteriota</taxon>
    </lineage>
</organism>
<dbReference type="EMBL" id="LBPR01000003">
    <property type="protein sequence ID" value="KKP62949.1"/>
    <property type="molecule type" value="Genomic_DNA"/>
</dbReference>
<protein>
    <submittedName>
        <fullName evidence="1">Uncharacterized protein</fullName>
    </submittedName>
</protein>
<dbReference type="Proteomes" id="UP000034004">
    <property type="component" value="Unassembled WGS sequence"/>
</dbReference>
<gene>
    <name evidence="1" type="ORF">UR56_C0003G0056</name>
</gene>
<evidence type="ECO:0000313" key="1">
    <source>
        <dbReference type="EMBL" id="KKP62949.1"/>
    </source>
</evidence>
<sequence>MDNKYLEGLGRVIVNFSSLEMYLSFLIWRLMETGLELGKIITCELSFQGKINLLASVYKLKFGIPKGSEVDLLIKRLVKAEEDRNKIMHSCWLIDEKNKKTTRYKITAKQKQGLKDNFEEFNTQHVNKIANFIGDLTKDLGRLITKHSP</sequence>
<comment type="caution">
    <text evidence="1">The sequence shown here is derived from an EMBL/GenBank/DDBJ whole genome shotgun (WGS) entry which is preliminary data.</text>
</comment>